<accession>A0A6C0DSA2</accession>
<name>A0A6C0DSA2_9ZZZZ</name>
<reference evidence="1" key="1">
    <citation type="journal article" date="2020" name="Nature">
        <title>Giant virus diversity and host interactions through global metagenomics.</title>
        <authorList>
            <person name="Schulz F."/>
            <person name="Roux S."/>
            <person name="Paez-Espino D."/>
            <person name="Jungbluth S."/>
            <person name="Walsh D.A."/>
            <person name="Denef V.J."/>
            <person name="McMahon K.D."/>
            <person name="Konstantinidis K.T."/>
            <person name="Eloe-Fadrosh E.A."/>
            <person name="Kyrpides N.C."/>
            <person name="Woyke T."/>
        </authorList>
    </citation>
    <scope>NUCLEOTIDE SEQUENCE</scope>
    <source>
        <strain evidence="1">GVMAG-M-3300023174-49</strain>
    </source>
</reference>
<proteinExistence type="predicted"/>
<evidence type="ECO:0000313" key="1">
    <source>
        <dbReference type="EMBL" id="QHT18909.1"/>
    </source>
</evidence>
<protein>
    <submittedName>
        <fullName evidence="1">Uncharacterized protein</fullName>
    </submittedName>
</protein>
<sequence length="2060" mass="238969">MNINNNPSPTPNPGTPTILEQPRTSISLELGDIIEIKAPSNNEIHELVGYISFINPAKIIVVDTANPERRYQMNINEHGFFTDESIKEIHLLSRDDKKGYARQNNLLPSKWVTIHFGGDVPTVITGQITDLIEDMIEITTYPDIQTVIYIDFEYNGIPEHIPIEKIVIRKPPATFKDVDSLASLRGEDDESEYAEVAHLEMADTGEATIRVPENVVPDANIREELRDLYLDANSIVFEELGELTQMVEVPEGEQRYGVEIQINDLMDELLSTIPNSQRTKTVLDNIHRLIERFKQLRNQYSVFDDNYNISDVKTSGALHKPLIERIQKLDTRLQWLLPVIVNRKHLYNVEYDDESETVVEEKAETLLRRIEKTQMTFKNGSDRNLTYSAMNNSISNDMATSDTPLAVDKYLVSKQVNTNLESIIDNLGDFYTTVYARSEIENRSQVSRRRYVIEKYNLGMNKMQEQITKSGKKNYKKTQMTPNDTMTIKSFIMLPEPVMRSSKMYLPTTTILDKTNYSQTPFYLFKILRKNTNLLTNVIEDLEHEFDYGDSVDKESKLTFLKGIQEFVLSEDLNSSEIEQNEKFNRFLETIIPKTRTLLRLVRDNIKYKLSIVDVVQTLEPFHIYPSDITYKQYQAIISIINERISSLKKEYVERSRELAPIRDTNYYVSFVMNSILRTLSEKKHLGDAFLKNYHFVEKTIETLPVSSCEVLNKILLSDQGNLYTSILSSILLSLKTPSNLTNILTDKANLEEMTDIEKILPTDCIRRYLTNRYTSVKELQKDQNTDEVFYDKEFDDTPYDILKKYKDEQKKMLPDLFFEFLKEILVQKHDCPINLAPEMATTLILGKKRVQDGEYAILEIRPQLPKSVDESKLSETEKDSIEQEAEIRKKLRYYRRVKNNWVHDDSIDEEAFLDTNTLFCNISDQCYKNIKNNLCETMETTSKNRMEHETQLRMRDEFDKRVEVSLEELEKGLEDTMTYFAKILKKTMVLDEIKTHRANNVAYQLGKQSVKPELLRSPNEPLLNMILAQEDFPKKQNDIIQFVEMFCRSPDTKNSDEDPNWLFCKATNTKLLPTFVFTLANEFSIGGDYQGVMARICHESGKISDDGDSIVDMHSGWVIRKIEYSTEEGFDTAGFHITTHSIMEKDMSTVIMEKLTKKEDPLFESEANQPIYNVFKVLCEHIDIPKEDIQEFVMRTTNEVMQKAIYSEGVYEKQSLKQKEQKGKGMRAYKLYYDEMLILIVACSLMVAIQTAVPSFKTKKTFPGCVRSFSGYPLSGGAEDLTGITYIACVIDKTKSSVTTWNAIQKLTVPKLVSRMKEIIEKFIVTRPEINELFVRKREYMLLHRDETAPHEHSISKWFHFLPPVVDYSISNVRNVTGEFETDFKELIKKGHREQHEYLNVLKSKAALFGFSVIESINNAVKKQNLLLKTSSRVPFTENACCNDNTLSVNPIRYFSNDDSNIPLYIQSAKKVGLLLNDVNILSKAPFLYDPKITGVQYPSIPTGYSEENIYSAFIKYGNYDRGLPVPQEYQVVCGDCPAGYNPNMTVSDKIIFLKKHGRQYTVEDLRNLLTLVNRNNQIEVSVPPLFTQADVLKDIIDDLDYKDSNVIERNMRNRFTKLLEKFKTKPTSSDVNEINKELDNLKDTLYVTNNRLYEYIMDFFQRYHKNVIKKDYDNILDFLEKIHQWRMDEGSDIYTNTLFLQNAILYFSKIYPTIIFNNAAGFYRVPGHWGFSDKDSDRLTTILVNHYEKLETFKGDKVILRLIQDVQMKLRDLNTFAQNIPVTADNSIPSLLDKSGVFYLLKYCFYSAIYEYIASSDDTELIHTDIEEFKSLRRDKINEQKNDANYLNAEIQTLSEELDEPEEDINEVQVLVGNKEELKERVCMLLLSYLDIENKNQIAIHMSYDDIMKKVGRSKMKEKRSFIEYLGKMTIEERGVEDQLKRNKIGIWNRGQQRGLVSYDDATNERETDDMMKQLIQDLESGEIDDVNRLVLESYTKEILNEENAVDEEGAEDDYRQDHTTDNFYDRGAYDISGLNKNFADGVYYEEDADPDDLEFED</sequence>
<dbReference type="EMBL" id="MN739660">
    <property type="protein sequence ID" value="QHT18909.1"/>
    <property type="molecule type" value="Genomic_DNA"/>
</dbReference>
<organism evidence="1">
    <name type="scientific">viral metagenome</name>
    <dbReference type="NCBI Taxonomy" id="1070528"/>
    <lineage>
        <taxon>unclassified sequences</taxon>
        <taxon>metagenomes</taxon>
        <taxon>organismal metagenomes</taxon>
    </lineage>
</organism>